<evidence type="ECO:0000256" key="5">
    <source>
        <dbReference type="ARBA" id="ARBA00022692"/>
    </source>
</evidence>
<evidence type="ECO:0000256" key="2">
    <source>
        <dbReference type="ARBA" id="ARBA00007069"/>
    </source>
</evidence>
<dbReference type="Gene3D" id="1.10.3720.10">
    <property type="entry name" value="MetI-like"/>
    <property type="match status" value="1"/>
</dbReference>
<keyword evidence="6 8" id="KW-1133">Transmembrane helix</keyword>
<feature type="transmembrane region" description="Helical" evidence="8">
    <location>
        <begin position="303"/>
        <end position="322"/>
    </location>
</feature>
<evidence type="ECO:0000256" key="1">
    <source>
        <dbReference type="ARBA" id="ARBA00004651"/>
    </source>
</evidence>
<evidence type="ECO:0000256" key="4">
    <source>
        <dbReference type="ARBA" id="ARBA00022475"/>
    </source>
</evidence>
<organism evidence="11 12">
    <name type="scientific">Lactobacillus crispatus</name>
    <dbReference type="NCBI Taxonomy" id="47770"/>
    <lineage>
        <taxon>Bacteria</taxon>
        <taxon>Bacillati</taxon>
        <taxon>Bacillota</taxon>
        <taxon>Bacilli</taxon>
        <taxon>Lactobacillales</taxon>
        <taxon>Lactobacillaceae</taxon>
        <taxon>Lactobacillus</taxon>
    </lineage>
</organism>
<dbReference type="EMBL" id="VUAO01000001">
    <property type="protein sequence ID" value="KAA8799621.1"/>
    <property type="molecule type" value="Genomic_DNA"/>
</dbReference>
<evidence type="ECO:0000313" key="11">
    <source>
        <dbReference type="EMBL" id="KAA8799621.1"/>
    </source>
</evidence>
<comment type="caution">
    <text evidence="11">The sequence shown here is derived from an EMBL/GenBank/DDBJ whole genome shotgun (WGS) entry which is preliminary data.</text>
</comment>
<dbReference type="SUPFAM" id="SSF161098">
    <property type="entry name" value="MetI-like"/>
    <property type="match status" value="1"/>
</dbReference>
<dbReference type="InterPro" id="IPR035906">
    <property type="entry name" value="MetI-like_sf"/>
</dbReference>
<evidence type="ECO:0000256" key="7">
    <source>
        <dbReference type="ARBA" id="ARBA00023136"/>
    </source>
</evidence>
<comment type="similarity">
    <text evidence="2 9">Belongs to the binding-protein-dependent transport system permease family. CysTW subfamily.</text>
</comment>
<dbReference type="GO" id="GO:0006817">
    <property type="term" value="P:phosphate ion transport"/>
    <property type="evidence" value="ECO:0007669"/>
    <property type="project" value="UniProtKB-KW"/>
</dbReference>
<dbReference type="GO" id="GO:0005315">
    <property type="term" value="F:phosphate transmembrane transporter activity"/>
    <property type="evidence" value="ECO:0007669"/>
    <property type="project" value="InterPro"/>
</dbReference>
<evidence type="ECO:0000256" key="3">
    <source>
        <dbReference type="ARBA" id="ARBA00022448"/>
    </source>
</evidence>
<feature type="transmembrane region" description="Helical" evidence="8">
    <location>
        <begin position="106"/>
        <end position="135"/>
    </location>
</feature>
<dbReference type="GO" id="GO:0005886">
    <property type="term" value="C:plasma membrane"/>
    <property type="evidence" value="ECO:0007669"/>
    <property type="project" value="UniProtKB-SubCell"/>
</dbReference>
<dbReference type="Pfam" id="PF00528">
    <property type="entry name" value="BPD_transp_1"/>
    <property type="match status" value="1"/>
</dbReference>
<feature type="transmembrane region" description="Helical" evidence="8">
    <location>
        <begin position="53"/>
        <end position="75"/>
    </location>
</feature>
<protein>
    <recommendedName>
        <fullName evidence="9">Phosphate transport system permease protein</fullName>
    </recommendedName>
</protein>
<dbReference type="AlphaFoldDB" id="A0AB73BSQ3"/>
<accession>A0AB73BSQ3</accession>
<keyword evidence="3 8" id="KW-0813">Transport</keyword>
<sequence>MDKKDKLKEVVDQAIASQHVPHVKLKKMGPTSVDIDKLTKPSKETHQEYWGKGLTYLAIVLIIVLVVSIIGFVGYHGLATFVSDHVNVFHFLTSTDWDPGEGKNHVGAAVMIVTSFLVTILAALVATPFAIAIALYMTEYSSKKGANFLQSVTELLVGIPSVVYGFLGLTIIVPVIRKLFGGTGFGILAATLVLFVMVLPTITSLTVDSLKAVSSHFRKASMALGSTHWQTIYHVVLRVATPRILTAVIFGMARAFGEALAVQMVIGNAVLMPYNLVSPSATLTSQLTSQMGNTVMGTLPNNALWSLALLLLIMSLVFNFLVKLIGKKGQK</sequence>
<proteinExistence type="inferred from homology"/>
<dbReference type="PANTHER" id="PTHR30425">
    <property type="entry name" value="PHOSPHATE TRANSPORT SYSTEM PERMEASE PROTEIN PST"/>
    <property type="match status" value="1"/>
</dbReference>
<keyword evidence="5 8" id="KW-0812">Transmembrane</keyword>
<dbReference type="Proteomes" id="UP000322051">
    <property type="component" value="Unassembled WGS sequence"/>
</dbReference>
<name>A0AB73BSQ3_9LACO</name>
<feature type="transmembrane region" description="Helical" evidence="8">
    <location>
        <begin position="155"/>
        <end position="176"/>
    </location>
</feature>
<gene>
    <name evidence="11" type="primary">pstC</name>
    <name evidence="11" type="ORF">F1C02_00380</name>
</gene>
<comment type="subcellular location">
    <subcellularLocation>
        <location evidence="1 8">Cell membrane</location>
        <topology evidence="1 8">Multi-pass membrane protein</topology>
    </subcellularLocation>
</comment>
<evidence type="ECO:0000259" key="10">
    <source>
        <dbReference type="PROSITE" id="PS50928"/>
    </source>
</evidence>
<evidence type="ECO:0000256" key="6">
    <source>
        <dbReference type="ARBA" id="ARBA00022989"/>
    </source>
</evidence>
<dbReference type="RefSeq" id="WP_150397642.1">
    <property type="nucleotide sequence ID" value="NZ_VUAL01000012.1"/>
</dbReference>
<feature type="transmembrane region" description="Helical" evidence="8">
    <location>
        <begin position="182"/>
        <end position="202"/>
    </location>
</feature>
<feature type="transmembrane region" description="Helical" evidence="8">
    <location>
        <begin position="244"/>
        <end position="266"/>
    </location>
</feature>
<keyword evidence="7 8" id="KW-0472">Membrane</keyword>
<dbReference type="InterPro" id="IPR000515">
    <property type="entry name" value="MetI-like"/>
</dbReference>
<feature type="domain" description="ABC transmembrane type-1" evidence="10">
    <location>
        <begin position="112"/>
        <end position="322"/>
    </location>
</feature>
<keyword evidence="4 9" id="KW-1003">Cell membrane</keyword>
<dbReference type="InterPro" id="IPR051124">
    <property type="entry name" value="Phosphate_Transport_Permease"/>
</dbReference>
<dbReference type="PROSITE" id="PS50928">
    <property type="entry name" value="ABC_TM1"/>
    <property type="match status" value="1"/>
</dbReference>
<dbReference type="NCBIfam" id="TIGR02138">
    <property type="entry name" value="phosphate_pstC"/>
    <property type="match status" value="1"/>
</dbReference>
<dbReference type="CDD" id="cd06261">
    <property type="entry name" value="TM_PBP2"/>
    <property type="match status" value="1"/>
</dbReference>
<comment type="function">
    <text evidence="9">Part of the binding-protein-dependent transport system for phosphate; probably responsible for the translocation of the substrate across the membrane.</text>
</comment>
<evidence type="ECO:0000256" key="9">
    <source>
        <dbReference type="RuleBase" id="RU363054"/>
    </source>
</evidence>
<reference evidence="11 12" key="1">
    <citation type="submission" date="2019-09" db="EMBL/GenBank/DDBJ databases">
        <title>Comparative analysis of L. crispatus genomes revealed niche specific adaptation to different host and body sites.</title>
        <authorList>
            <person name="Pan M."/>
            <person name="Hidalgo-Cantabrana C."/>
            <person name="Barrangou R."/>
        </authorList>
    </citation>
    <scope>NUCLEOTIDE SEQUENCE [LARGE SCALE GENOMIC DNA]</scope>
    <source>
        <strain evidence="11 12">NCK973</strain>
    </source>
</reference>
<dbReference type="PANTHER" id="PTHR30425:SF2">
    <property type="entry name" value="ABC TRANSPORTER PERMEASE PROTEIN YQGH-RELATED"/>
    <property type="match status" value="1"/>
</dbReference>
<dbReference type="InterPro" id="IPR011864">
    <property type="entry name" value="Phosphate_PstC"/>
</dbReference>
<evidence type="ECO:0000313" key="12">
    <source>
        <dbReference type="Proteomes" id="UP000322051"/>
    </source>
</evidence>
<keyword evidence="9" id="KW-0592">Phosphate transport</keyword>
<evidence type="ECO:0000256" key="8">
    <source>
        <dbReference type="RuleBase" id="RU363032"/>
    </source>
</evidence>